<dbReference type="EMBL" id="WUUL01000001">
    <property type="protein sequence ID" value="MXQ52561.1"/>
    <property type="molecule type" value="Genomic_DNA"/>
</dbReference>
<dbReference type="RefSeq" id="WP_160799570.1">
    <property type="nucleotide sequence ID" value="NZ_WUUL01000001.1"/>
</dbReference>
<organism evidence="1 2">
    <name type="scientific">Shimazuella alba</name>
    <dbReference type="NCBI Taxonomy" id="2690964"/>
    <lineage>
        <taxon>Bacteria</taxon>
        <taxon>Bacillati</taxon>
        <taxon>Bacillota</taxon>
        <taxon>Bacilli</taxon>
        <taxon>Bacillales</taxon>
        <taxon>Thermoactinomycetaceae</taxon>
        <taxon>Shimazuella</taxon>
    </lineage>
</organism>
<reference evidence="1 2" key="1">
    <citation type="submission" date="2019-12" db="EMBL/GenBank/DDBJ databases">
        <title>Whole-genome analyses of novel actinobacteria.</title>
        <authorList>
            <person name="Sahin N."/>
            <person name="Saygin H."/>
        </authorList>
    </citation>
    <scope>NUCLEOTIDE SEQUENCE [LARGE SCALE GENOMIC DNA]</scope>
    <source>
        <strain evidence="1 2">KC615</strain>
    </source>
</reference>
<name>A0A6I4VQ99_9BACL</name>
<evidence type="ECO:0000313" key="2">
    <source>
        <dbReference type="Proteomes" id="UP000430692"/>
    </source>
</evidence>
<evidence type="ECO:0000313" key="1">
    <source>
        <dbReference type="EMBL" id="MXQ52561.1"/>
    </source>
</evidence>
<protein>
    <submittedName>
        <fullName evidence="1">Uncharacterized protein</fullName>
    </submittedName>
</protein>
<proteinExistence type="predicted"/>
<accession>A0A6I4VQ99</accession>
<keyword evidence="2" id="KW-1185">Reference proteome</keyword>
<comment type="caution">
    <text evidence="1">The sequence shown here is derived from an EMBL/GenBank/DDBJ whole genome shotgun (WGS) entry which is preliminary data.</text>
</comment>
<dbReference type="Proteomes" id="UP000430692">
    <property type="component" value="Unassembled WGS sequence"/>
</dbReference>
<dbReference type="AlphaFoldDB" id="A0A6I4VQ99"/>
<sequence>MIESGSPFWWINWFYDNAIKALENFYGISTSRSSHTLSSNAEAVNLVQNDLSDHGRVGSKVMQSVRKDLLGDTLPGEVEFFERVQTLLYAIRSGNREAAGLMVQSVRKHFDSDEKLRDANWEFEDNGGENRTQLMAEADDFEQQAKLLLA</sequence>
<gene>
    <name evidence="1" type="ORF">GSM42_02095</name>
</gene>